<feature type="domain" description="Treble clef zinc finger" evidence="1">
    <location>
        <begin position="86"/>
        <end position="138"/>
    </location>
</feature>
<dbReference type="Gene3D" id="3.40.960.10">
    <property type="entry name" value="VSR Endonuclease"/>
    <property type="match status" value="1"/>
</dbReference>
<feature type="domain" description="Treble clef zinc finger" evidence="1">
    <location>
        <begin position="15"/>
        <end position="71"/>
    </location>
</feature>
<dbReference type="EMBL" id="CP063414">
    <property type="protein sequence ID" value="UOE75846.1"/>
    <property type="molecule type" value="Genomic_DNA"/>
</dbReference>
<protein>
    <recommendedName>
        <fullName evidence="1">Treble clef zinc finger domain-containing protein</fullName>
    </recommendedName>
</protein>
<sequence length="641" mass="74779">MKDEQYSLEKLYPELLKEWDYEKNTPLTPSQITPKSGKKVWWICIKNKKHQWQETIANRTKGRGCPFCAGKKVLVSESFGALFPDISKEWNYQKNCDKDPYSFTPYSNKKVWWICNKGHEWQATIGNRVRGSRCPFCLGIKATKENCLAITHPNLAKEWHPTKNKEITPFDVTYGTQKKFWWKCSQGHEWEASCNNRSRGRNCPYCTNKLACQDNCLKTTAPNLLVEWHPTKNNKVTPEDVTLGSEKKVWWKCCICEHEWEARVNKRAKGQGCPKCKKEYGTSFSEQAIYYYISLIFVNAKNRYILKNGEDSFEVDIFVPELNLAIEYDGEQHRKKTQITRDEKKNEKLNRMGILLVRVREEGLPNLTNHGCYCIQRKSHTNFDETILSLLNYIKYKFLCFLDRDTLELISNLKIDVKSDYLKILEMYKVNKQSRNLSTTHPNIAVEWHPTKNGNLKPHNFTFGSNVKVWWRCSKGHEWQATINHRTNGTGCPYCKGHLIIAGESLADKNKKLTREWHPTKNGELKPNQVAPCSNKKVWWLCSKGHEWKATVNNRHSQNKGCPYCYGRFATKENCLLNVNPNLAKQWHPIKNEALTPRDVKPNSGKKVWWLCPEGHEWEAVIQSRNKGNNCPYCARKKRTI</sequence>
<dbReference type="PANTHER" id="PTHR37317:SF1">
    <property type="entry name" value="ZINC-RIBBON DOMAIN-CONTAINING PROTEIN-RELATED"/>
    <property type="match status" value="1"/>
</dbReference>
<feature type="domain" description="Treble clef zinc finger" evidence="1">
    <location>
        <begin position="583"/>
        <end position="637"/>
    </location>
</feature>
<dbReference type="Pfam" id="PF14311">
    <property type="entry name" value="DUF4379"/>
    <property type="match status" value="7"/>
</dbReference>
<dbReference type="PANTHER" id="PTHR37317">
    <property type="entry name" value="BLR8090 PROTEIN"/>
    <property type="match status" value="1"/>
</dbReference>
<feature type="domain" description="Treble clef zinc finger" evidence="1">
    <location>
        <begin position="444"/>
        <end position="498"/>
    </location>
</feature>
<dbReference type="InterPro" id="IPR025487">
    <property type="entry name" value="DUF4379"/>
</dbReference>
<accession>A0AB38R0C1</accession>
<evidence type="ECO:0000313" key="2">
    <source>
        <dbReference type="EMBL" id="UOE75846.1"/>
    </source>
</evidence>
<dbReference type="Proteomes" id="UP001058458">
    <property type="component" value="Chromosome"/>
</dbReference>
<feature type="domain" description="Treble clef zinc finger" evidence="1">
    <location>
        <begin position="155"/>
        <end position="209"/>
    </location>
</feature>
<evidence type="ECO:0000259" key="1">
    <source>
        <dbReference type="Pfam" id="PF14311"/>
    </source>
</evidence>
<gene>
    <name evidence="2" type="ORF">IMI45_16365</name>
</gene>
<name>A0AB38R0C1_PARTM</name>
<feature type="domain" description="Treble clef zinc finger" evidence="1">
    <location>
        <begin position="513"/>
        <end position="568"/>
    </location>
</feature>
<organism evidence="2 3">
    <name type="scientific">Parageobacillus thermoglucosidasius</name>
    <name type="common">Geobacillus thermoglucosidasius</name>
    <dbReference type="NCBI Taxonomy" id="1426"/>
    <lineage>
        <taxon>Bacteria</taxon>
        <taxon>Bacillati</taxon>
        <taxon>Bacillota</taxon>
        <taxon>Bacilli</taxon>
        <taxon>Bacillales</taxon>
        <taxon>Anoxybacillaceae</taxon>
        <taxon>Parageobacillus</taxon>
    </lineage>
</organism>
<dbReference type="AlphaFoldDB" id="A0AB38R0C1"/>
<reference evidence="2" key="1">
    <citation type="submission" date="2020-10" db="EMBL/GenBank/DDBJ databases">
        <authorList>
            <person name="Delgado J.A."/>
            <person name="Gonzalez J.M."/>
        </authorList>
    </citation>
    <scope>NUCLEOTIDE SEQUENCE</scope>
    <source>
        <strain evidence="2">23.6</strain>
    </source>
</reference>
<proteinExistence type="predicted"/>
<dbReference type="RefSeq" id="WP_256833273.1">
    <property type="nucleotide sequence ID" value="NZ_CP063414.1"/>
</dbReference>
<feature type="domain" description="Treble clef zinc finger" evidence="1">
    <location>
        <begin position="224"/>
        <end position="278"/>
    </location>
</feature>
<evidence type="ECO:0000313" key="3">
    <source>
        <dbReference type="Proteomes" id="UP001058458"/>
    </source>
</evidence>